<evidence type="ECO:0000256" key="2">
    <source>
        <dbReference type="ARBA" id="ARBA00010527"/>
    </source>
</evidence>
<dbReference type="GO" id="GO:0005886">
    <property type="term" value="C:plasma membrane"/>
    <property type="evidence" value="ECO:0007669"/>
    <property type="project" value="UniProtKB-SubCell"/>
</dbReference>
<dbReference type="InterPro" id="IPR028053">
    <property type="entry name" value="Membr_insert_YidC_N"/>
</dbReference>
<dbReference type="OrthoDB" id="9780552at2"/>
<feature type="transmembrane region" description="Helical" evidence="13">
    <location>
        <begin position="479"/>
        <end position="497"/>
    </location>
</feature>
<dbReference type="InterPro" id="IPR028055">
    <property type="entry name" value="YidC/Oxa/ALB_C"/>
</dbReference>
<evidence type="ECO:0000256" key="7">
    <source>
        <dbReference type="ARBA" id="ARBA00022927"/>
    </source>
</evidence>
<dbReference type="PANTHER" id="PTHR12428:SF65">
    <property type="entry name" value="CYTOCHROME C OXIDASE ASSEMBLY PROTEIN COX18, MITOCHONDRIAL"/>
    <property type="match status" value="1"/>
</dbReference>
<comment type="caution">
    <text evidence="17">The sequence shown here is derived from an EMBL/GenBank/DDBJ whole genome shotgun (WGS) entry which is preliminary data.</text>
</comment>
<dbReference type="InterPro" id="IPR001708">
    <property type="entry name" value="YidC/ALB3/OXA1/COX18"/>
</dbReference>
<evidence type="ECO:0000313" key="18">
    <source>
        <dbReference type="Proteomes" id="UP000251889"/>
    </source>
</evidence>
<evidence type="ECO:0000256" key="4">
    <source>
        <dbReference type="ARBA" id="ARBA00022448"/>
    </source>
</evidence>
<dbReference type="CDD" id="cd19961">
    <property type="entry name" value="EcYidC-like_peri"/>
    <property type="match status" value="1"/>
</dbReference>
<feature type="region of interest" description="Disordered" evidence="14">
    <location>
        <begin position="585"/>
        <end position="607"/>
    </location>
</feature>
<dbReference type="NCBIfam" id="NF002356">
    <property type="entry name" value="PRK01318.2-3"/>
    <property type="match status" value="1"/>
</dbReference>
<dbReference type="RefSeq" id="WP_112748368.1">
    <property type="nucleotide sequence ID" value="NZ_QMFY01000010.1"/>
</dbReference>
<protein>
    <recommendedName>
        <fullName evidence="3 13">Membrane protein insertase YidC</fullName>
    </recommendedName>
    <alternativeName>
        <fullName evidence="12 13">Foldase YidC</fullName>
    </alternativeName>
    <alternativeName>
        <fullName evidence="11 13">Membrane integrase YidC</fullName>
    </alternativeName>
    <alternativeName>
        <fullName evidence="13">Membrane protein YidC</fullName>
    </alternativeName>
</protein>
<gene>
    <name evidence="13" type="primary">yidC</name>
    <name evidence="17" type="ORF">DQQ10_18450</name>
</gene>
<dbReference type="GO" id="GO:0015031">
    <property type="term" value="P:protein transport"/>
    <property type="evidence" value="ECO:0007669"/>
    <property type="project" value="UniProtKB-KW"/>
</dbReference>
<keyword evidence="7 13" id="KW-0653">Protein transport</keyword>
<evidence type="ECO:0000256" key="10">
    <source>
        <dbReference type="ARBA" id="ARBA00023186"/>
    </source>
</evidence>
<dbReference type="InterPro" id="IPR019998">
    <property type="entry name" value="Membr_insert_YidC"/>
</dbReference>
<evidence type="ECO:0000256" key="11">
    <source>
        <dbReference type="ARBA" id="ARBA00033245"/>
    </source>
</evidence>
<sequence length="607" mass="68116">MDRNSAIGLSLIAVLLFVYFFWFSNQPQQPAQKPATTEQAPSAAAAPAETKPAVPDSATLASFGNIGSLMTGNESITTIETEDLKLAFSSHGGKIVEAELKKFKTYHKQPLKLITPTNNEFKLVTTYQGKEVDLYNLYYQPTQAKEGDTTVVTFTAALSDGSKIAHVYKIPAKGHEVGYKLDAASLAKNLSGDNLNFQWKNTMLPVEKDMKLTRSNTTVTYYQNEDGFDQLSESSTETENEVLSQPTQWIGIKEKFFLSSIIAKNAPFVSGEVQTSLNPNDTSVVKNALVKLSIPRKEVEAGKADFKFYLGPNDYQVIGGVAEDFSKNVFLGWRPVYWINKWVIFPVFHFLTQFISNYGVIIIILVLLLKLVLLPLSYKSYLSMAKMKVLKPELDEIKERVGDDMAKVQQEQMKLYQTVGVNPISGCVPVLLQMPLIFAMFFLFPNSIELRGQSLLWAEDLSTYDSLIRLPASIPFLDGHISLFTVIMTISTLIYTWQNNQVSSVTGPMKSMSYIMPVVFFFVLNSFPAGLTFYYFVSNMVTFAQQAIIKRFVDEDKIKAIMEENRKKSLSGEGPKKSKFMAKLEGAMKASEEARKKAEEERRKRKG</sequence>
<keyword evidence="5 13" id="KW-1003">Cell membrane</keyword>
<accession>A0A364XYP4</accession>
<comment type="similarity">
    <text evidence="2 13">Belongs to the OXA1/ALB3/YidC family. Type 1 subfamily.</text>
</comment>
<keyword evidence="8 13" id="KW-1133">Transmembrane helix</keyword>
<evidence type="ECO:0000256" key="8">
    <source>
        <dbReference type="ARBA" id="ARBA00022989"/>
    </source>
</evidence>
<comment type="subcellular location">
    <subcellularLocation>
        <location evidence="1">Cell inner membrane</location>
        <topology evidence="1">Multi-pass membrane protein</topology>
    </subcellularLocation>
    <subcellularLocation>
        <location evidence="13">Cell membrane</location>
        <topology evidence="13">Multi-pass membrane protein</topology>
    </subcellularLocation>
</comment>
<evidence type="ECO:0000256" key="9">
    <source>
        <dbReference type="ARBA" id="ARBA00023136"/>
    </source>
</evidence>
<dbReference type="Pfam" id="PF02096">
    <property type="entry name" value="60KD_IMP"/>
    <property type="match status" value="1"/>
</dbReference>
<evidence type="ECO:0000259" key="15">
    <source>
        <dbReference type="Pfam" id="PF02096"/>
    </source>
</evidence>
<keyword evidence="10 13" id="KW-0143">Chaperone</keyword>
<evidence type="ECO:0000313" key="17">
    <source>
        <dbReference type="EMBL" id="RAV99581.1"/>
    </source>
</evidence>
<evidence type="ECO:0000256" key="14">
    <source>
        <dbReference type="SAM" id="MobiDB-lite"/>
    </source>
</evidence>
<feature type="region of interest" description="Disordered" evidence="14">
    <location>
        <begin position="30"/>
        <end position="55"/>
    </location>
</feature>
<keyword evidence="9 13" id="KW-0472">Membrane</keyword>
<feature type="transmembrane region" description="Helical" evidence="13">
    <location>
        <begin position="518"/>
        <end position="537"/>
    </location>
</feature>
<feature type="transmembrane region" description="Helical" evidence="13">
    <location>
        <begin position="6"/>
        <end position="23"/>
    </location>
</feature>
<dbReference type="GO" id="GO:0032977">
    <property type="term" value="F:membrane insertase activity"/>
    <property type="evidence" value="ECO:0007669"/>
    <property type="project" value="InterPro"/>
</dbReference>
<evidence type="ECO:0000259" key="16">
    <source>
        <dbReference type="Pfam" id="PF14849"/>
    </source>
</evidence>
<feature type="compositionally biased region" description="Basic and acidic residues" evidence="14">
    <location>
        <begin position="590"/>
        <end position="607"/>
    </location>
</feature>
<dbReference type="PANTHER" id="PTHR12428">
    <property type="entry name" value="OXA1"/>
    <property type="match status" value="1"/>
</dbReference>
<proteinExistence type="inferred from homology"/>
<evidence type="ECO:0000256" key="3">
    <source>
        <dbReference type="ARBA" id="ARBA00015325"/>
    </source>
</evidence>
<evidence type="ECO:0000256" key="5">
    <source>
        <dbReference type="ARBA" id="ARBA00022475"/>
    </source>
</evidence>
<dbReference type="PRINTS" id="PR00701">
    <property type="entry name" value="60KDINNERMP"/>
</dbReference>
<feature type="transmembrane region" description="Helical" evidence="13">
    <location>
        <begin position="358"/>
        <end position="378"/>
    </location>
</feature>
<evidence type="ECO:0000256" key="6">
    <source>
        <dbReference type="ARBA" id="ARBA00022692"/>
    </source>
</evidence>
<dbReference type="NCBIfam" id="TIGR03593">
    <property type="entry name" value="yidC_nterm"/>
    <property type="match status" value="1"/>
</dbReference>
<dbReference type="InterPro" id="IPR038221">
    <property type="entry name" value="YidC_periplasmic_sf"/>
</dbReference>
<comment type="subunit">
    <text evidence="13">Interacts with the Sec translocase complex via SecD. Specifically interacts with transmembrane segments of nascent integral membrane proteins during membrane integration.</text>
</comment>
<dbReference type="EMBL" id="QMFY01000010">
    <property type="protein sequence ID" value="RAV99581.1"/>
    <property type="molecule type" value="Genomic_DNA"/>
</dbReference>
<dbReference type="Gene3D" id="2.70.98.90">
    <property type="match status" value="1"/>
</dbReference>
<feature type="domain" description="Membrane insertase YidC N-terminal" evidence="16">
    <location>
        <begin position="78"/>
        <end position="343"/>
    </location>
</feature>
<evidence type="ECO:0000256" key="1">
    <source>
        <dbReference type="ARBA" id="ARBA00004429"/>
    </source>
</evidence>
<dbReference type="Pfam" id="PF14849">
    <property type="entry name" value="YidC_periplas"/>
    <property type="match status" value="1"/>
</dbReference>
<dbReference type="InterPro" id="IPR047196">
    <property type="entry name" value="YidC_ALB_C"/>
</dbReference>
<keyword evidence="18" id="KW-1185">Reference proteome</keyword>
<reference evidence="17 18" key="1">
    <citation type="submission" date="2018-06" db="EMBL/GenBank/DDBJ databases">
        <title>Chryseolinea flavus sp. nov., a member of the phylum Bacteroidetes isolated from soil.</title>
        <authorList>
            <person name="Li Y."/>
            <person name="Wang J."/>
        </authorList>
    </citation>
    <scope>NUCLEOTIDE SEQUENCE [LARGE SCALE GENOMIC DNA]</scope>
    <source>
        <strain evidence="17 18">SDU1-6</strain>
    </source>
</reference>
<keyword evidence="4 13" id="KW-0813">Transport</keyword>
<dbReference type="AlphaFoldDB" id="A0A364XYP4"/>
<dbReference type="GO" id="GO:0051205">
    <property type="term" value="P:protein insertion into membrane"/>
    <property type="evidence" value="ECO:0007669"/>
    <property type="project" value="TreeGrafter"/>
</dbReference>
<dbReference type="NCBIfam" id="TIGR03592">
    <property type="entry name" value="yidC_oxa1_cterm"/>
    <property type="match status" value="1"/>
</dbReference>
<organism evidence="17 18">
    <name type="scientific">Pseudochryseolinea flava</name>
    <dbReference type="NCBI Taxonomy" id="2059302"/>
    <lineage>
        <taxon>Bacteria</taxon>
        <taxon>Pseudomonadati</taxon>
        <taxon>Bacteroidota</taxon>
        <taxon>Cytophagia</taxon>
        <taxon>Cytophagales</taxon>
        <taxon>Fulvivirgaceae</taxon>
        <taxon>Pseudochryseolinea</taxon>
    </lineage>
</organism>
<name>A0A364XYP4_9BACT</name>
<dbReference type="HAMAP" id="MF_01810">
    <property type="entry name" value="YidC_type1"/>
    <property type="match status" value="1"/>
</dbReference>
<dbReference type="CDD" id="cd20070">
    <property type="entry name" value="5TM_YidC_Alb3"/>
    <property type="match status" value="1"/>
</dbReference>
<keyword evidence="6 13" id="KW-0812">Transmembrane</keyword>
<comment type="function">
    <text evidence="13">Required for the insertion and/or proper folding and/or complex formation of integral membrane proteins into the membrane. Involved in integration of membrane proteins that insert both dependently and independently of the Sec translocase complex, as well as at least some lipoproteins. Aids folding of multispanning membrane proteins.</text>
</comment>
<feature type="domain" description="Membrane insertase YidC/Oxa/ALB C-terminal" evidence="15">
    <location>
        <begin position="358"/>
        <end position="551"/>
    </location>
</feature>
<evidence type="ECO:0000256" key="12">
    <source>
        <dbReference type="ARBA" id="ARBA00033342"/>
    </source>
</evidence>
<dbReference type="Proteomes" id="UP000251889">
    <property type="component" value="Unassembled WGS sequence"/>
</dbReference>
<evidence type="ECO:0000256" key="13">
    <source>
        <dbReference type="HAMAP-Rule" id="MF_01810"/>
    </source>
</evidence>